<feature type="transmembrane region" description="Helical" evidence="2">
    <location>
        <begin position="87"/>
        <end position="103"/>
    </location>
</feature>
<feature type="compositionally biased region" description="Basic and acidic residues" evidence="1">
    <location>
        <begin position="194"/>
        <end position="205"/>
    </location>
</feature>
<dbReference type="AlphaFoldDB" id="A0A4R4QEY0"/>
<dbReference type="RefSeq" id="WP_132402417.1">
    <property type="nucleotide sequence ID" value="NZ_SMKA01000010.1"/>
</dbReference>
<evidence type="ECO:0000256" key="2">
    <source>
        <dbReference type="SAM" id="Phobius"/>
    </source>
</evidence>
<comment type="caution">
    <text evidence="3">The sequence shown here is derived from an EMBL/GenBank/DDBJ whole genome shotgun (WGS) entry which is preliminary data.</text>
</comment>
<accession>A0A4R4QEY0</accession>
<keyword evidence="2" id="KW-0472">Membrane</keyword>
<evidence type="ECO:0000313" key="4">
    <source>
        <dbReference type="Proteomes" id="UP000295075"/>
    </source>
</evidence>
<feature type="transmembrane region" description="Helical" evidence="2">
    <location>
        <begin position="163"/>
        <end position="183"/>
    </location>
</feature>
<gene>
    <name evidence="3" type="ORF">E1261_04760</name>
</gene>
<protein>
    <submittedName>
        <fullName evidence="3">Uncharacterized protein</fullName>
    </submittedName>
</protein>
<proteinExistence type="predicted"/>
<reference evidence="3 4" key="1">
    <citation type="submission" date="2019-03" db="EMBL/GenBank/DDBJ databases">
        <title>Draft genome sequences of novel Actinobacteria.</title>
        <authorList>
            <person name="Sahin N."/>
            <person name="Ay H."/>
            <person name="Saygin H."/>
        </authorList>
    </citation>
    <scope>NUCLEOTIDE SEQUENCE [LARGE SCALE GENOMIC DNA]</scope>
    <source>
        <strain evidence="3 4">JCM 30547</strain>
    </source>
</reference>
<feature type="transmembrane region" description="Helical" evidence="2">
    <location>
        <begin position="55"/>
        <end position="75"/>
    </location>
</feature>
<feature type="transmembrane region" description="Helical" evidence="2">
    <location>
        <begin position="139"/>
        <end position="157"/>
    </location>
</feature>
<keyword evidence="4" id="KW-1185">Reference proteome</keyword>
<name>A0A4R4QEY0_9ACTN</name>
<evidence type="ECO:0000313" key="3">
    <source>
        <dbReference type="EMBL" id="TDC34020.1"/>
    </source>
</evidence>
<keyword evidence="2" id="KW-0812">Transmembrane</keyword>
<feature type="region of interest" description="Disordered" evidence="1">
    <location>
        <begin position="194"/>
        <end position="220"/>
    </location>
</feature>
<evidence type="ECO:0000256" key="1">
    <source>
        <dbReference type="SAM" id="MobiDB-lite"/>
    </source>
</evidence>
<feature type="transmembrane region" description="Helical" evidence="2">
    <location>
        <begin position="109"/>
        <end position="127"/>
    </location>
</feature>
<sequence length="232" mass="25046">MTLLIVAVALRLACIGTYAIATYRRTASPNLVSWSFWMLTPLIAGVAQHFDGRGAAAWLSISYAVGPALILVIGLTRGHSSVRLTRADVVCAVCAGGGLMLWQITDSPLWAICFSILTDITAALPTIIKAYRQPLTEPLQAYALSILAAVVALAGLGDWRLTSIAFALCVLCLDLVILATALVRRSDWSSQERDRAGGLRSKSTEPDVLPPTHSTTLEAEWRFQISGRRPRT</sequence>
<dbReference type="Proteomes" id="UP000295075">
    <property type="component" value="Unassembled WGS sequence"/>
</dbReference>
<dbReference type="EMBL" id="SMKA01000010">
    <property type="protein sequence ID" value="TDC34020.1"/>
    <property type="molecule type" value="Genomic_DNA"/>
</dbReference>
<organism evidence="3 4">
    <name type="scientific">Kribbella albertanoniae</name>
    <dbReference type="NCBI Taxonomy" id="1266829"/>
    <lineage>
        <taxon>Bacteria</taxon>
        <taxon>Bacillati</taxon>
        <taxon>Actinomycetota</taxon>
        <taxon>Actinomycetes</taxon>
        <taxon>Propionibacteriales</taxon>
        <taxon>Kribbellaceae</taxon>
        <taxon>Kribbella</taxon>
    </lineage>
</organism>
<keyword evidence="2" id="KW-1133">Transmembrane helix</keyword>
<dbReference type="OrthoDB" id="2242787at2"/>